<name>A0A6C0AIF9_9ZZZZ</name>
<dbReference type="AlphaFoldDB" id="A0A6C0AIF9"/>
<accession>A0A6C0AIF9</accession>
<dbReference type="EMBL" id="MN740649">
    <property type="protein sequence ID" value="QHS79584.1"/>
    <property type="molecule type" value="Genomic_DNA"/>
</dbReference>
<proteinExistence type="predicted"/>
<sequence>MLGAFDNYTPRTKQVPLFQSLEPEIIKHEITVIRNHSLVNFCILTYHIMMSICKNLNRTMIQRFSTFKKSGGGSLLVIRDDDSRRELSVIRMVPSLHHRTRFGRQFIKLGRRHSIGKLVTYFLSHKVWIHMVKSIRKTTNSLKNLVKAYWFSVTIPLNNV</sequence>
<organism evidence="1">
    <name type="scientific">viral metagenome</name>
    <dbReference type="NCBI Taxonomy" id="1070528"/>
    <lineage>
        <taxon>unclassified sequences</taxon>
        <taxon>metagenomes</taxon>
        <taxon>organismal metagenomes</taxon>
    </lineage>
</organism>
<reference evidence="1" key="1">
    <citation type="journal article" date="2020" name="Nature">
        <title>Giant virus diversity and host interactions through global metagenomics.</title>
        <authorList>
            <person name="Schulz F."/>
            <person name="Roux S."/>
            <person name="Paez-Espino D."/>
            <person name="Jungbluth S."/>
            <person name="Walsh D.A."/>
            <person name="Denef V.J."/>
            <person name="McMahon K.D."/>
            <person name="Konstantinidis K.T."/>
            <person name="Eloe-Fadrosh E.A."/>
            <person name="Kyrpides N.C."/>
            <person name="Woyke T."/>
        </authorList>
    </citation>
    <scope>NUCLEOTIDE SEQUENCE</scope>
    <source>
        <strain evidence="1">GVMAG-S-1035237-23</strain>
    </source>
</reference>
<protein>
    <submittedName>
        <fullName evidence="1">Uncharacterized protein</fullName>
    </submittedName>
</protein>
<evidence type="ECO:0000313" key="1">
    <source>
        <dbReference type="EMBL" id="QHS79584.1"/>
    </source>
</evidence>